<dbReference type="InterPro" id="IPR012312">
    <property type="entry name" value="Hemerythrin-like"/>
</dbReference>
<dbReference type="SUPFAM" id="SSF52402">
    <property type="entry name" value="Adenine nucleotide alpha hydrolases-like"/>
    <property type="match status" value="1"/>
</dbReference>
<feature type="domain" description="UspA" evidence="2">
    <location>
        <begin position="1"/>
        <end position="143"/>
    </location>
</feature>
<dbReference type="AlphaFoldDB" id="A0A916N9W0"/>
<gene>
    <name evidence="4" type="ORF">GTOL_13017</name>
</gene>
<dbReference type="InterPro" id="IPR006015">
    <property type="entry name" value="Universal_stress_UspA"/>
</dbReference>
<feature type="domain" description="Hemerythrin-like" evidence="3">
    <location>
        <begin position="158"/>
        <end position="289"/>
    </location>
</feature>
<dbReference type="PRINTS" id="PR01438">
    <property type="entry name" value="UNVRSLSTRESS"/>
</dbReference>
<evidence type="ECO:0000313" key="5">
    <source>
        <dbReference type="Proteomes" id="UP000742786"/>
    </source>
</evidence>
<comment type="caution">
    <text evidence="4">The sequence shown here is derived from an EMBL/GenBank/DDBJ whole genome shotgun (WGS) entry which is preliminary data.</text>
</comment>
<dbReference type="PANTHER" id="PTHR46268:SF15">
    <property type="entry name" value="UNIVERSAL STRESS PROTEIN HP_0031"/>
    <property type="match status" value="1"/>
</dbReference>
<dbReference type="Proteomes" id="UP000742786">
    <property type="component" value="Unassembled WGS sequence"/>
</dbReference>
<evidence type="ECO:0000259" key="3">
    <source>
        <dbReference type="Pfam" id="PF01814"/>
    </source>
</evidence>
<dbReference type="Pfam" id="PF00582">
    <property type="entry name" value="Usp"/>
    <property type="match status" value="1"/>
</dbReference>
<name>A0A916N9W0_9PROT</name>
<sequence length="349" mass="39265">MYQHILVPIDDSELAIDIASKAVAFAKALGARITFLHARPDYGATGNGALVRVMSPRDFADQADGTARAVLARAESEARDESVAFESIAKTSDRPYEAIIDTAEERGCDLIFMASHGRRGLKELLVGTQTQKVLAHTTIPVLVALVENSAQSTEMNKAINIIRGEHQSMAAVVHGLKHILRQARETGKPADIRLLRAMIHYFLAFRRVLHHPKEEGYLFARLRARAPKSEELVSRLEAQHHELGALLEALETAFNGYQTARDADHLNQLTQAVDRYSRLQWEHIKIEEKCIWPECRAYLTSEDWKEIANAFEQNGDPRFDKDREAGFDHLFSSIMNMYERSERGQGGHV</sequence>
<keyword evidence="5" id="KW-1185">Reference proteome</keyword>
<reference evidence="4" key="1">
    <citation type="submission" date="2021-04" db="EMBL/GenBank/DDBJ databases">
        <authorList>
            <person name="Hornung B."/>
        </authorList>
    </citation>
    <scope>NUCLEOTIDE SEQUENCE</scope>
    <source>
        <strain evidence="4">G5G6</strain>
    </source>
</reference>
<dbReference type="Gene3D" id="1.20.120.520">
    <property type="entry name" value="nmb1532 protein domain like"/>
    <property type="match status" value="1"/>
</dbReference>
<comment type="similarity">
    <text evidence="1">Belongs to the universal stress protein A family.</text>
</comment>
<dbReference type="RefSeq" id="WP_220636910.1">
    <property type="nucleotide sequence ID" value="NZ_CAJQUM010000001.1"/>
</dbReference>
<accession>A0A916N9W0</accession>
<dbReference type="PANTHER" id="PTHR46268">
    <property type="entry name" value="STRESS RESPONSE PROTEIN NHAX"/>
    <property type="match status" value="1"/>
</dbReference>
<organism evidence="4 5">
    <name type="scientific">Georgfuchsia toluolica</name>
    <dbReference type="NCBI Taxonomy" id="424218"/>
    <lineage>
        <taxon>Bacteria</taxon>
        <taxon>Pseudomonadati</taxon>
        <taxon>Pseudomonadota</taxon>
        <taxon>Betaproteobacteria</taxon>
        <taxon>Nitrosomonadales</taxon>
        <taxon>Sterolibacteriaceae</taxon>
        <taxon>Georgfuchsia</taxon>
    </lineage>
</organism>
<dbReference type="CDD" id="cd12108">
    <property type="entry name" value="Hr-like"/>
    <property type="match status" value="1"/>
</dbReference>
<dbReference type="Gene3D" id="3.40.50.620">
    <property type="entry name" value="HUPs"/>
    <property type="match status" value="1"/>
</dbReference>
<dbReference type="InterPro" id="IPR014729">
    <property type="entry name" value="Rossmann-like_a/b/a_fold"/>
</dbReference>
<proteinExistence type="inferred from homology"/>
<dbReference type="CDD" id="cd00293">
    <property type="entry name" value="USP-like"/>
    <property type="match status" value="1"/>
</dbReference>
<evidence type="ECO:0000313" key="4">
    <source>
        <dbReference type="EMBL" id="CAG4885134.1"/>
    </source>
</evidence>
<protein>
    <submittedName>
        <fullName evidence="4">UspA domain containing protein</fullName>
    </submittedName>
</protein>
<dbReference type="EMBL" id="CAJQUM010000001">
    <property type="protein sequence ID" value="CAG4885134.1"/>
    <property type="molecule type" value="Genomic_DNA"/>
</dbReference>
<evidence type="ECO:0000256" key="1">
    <source>
        <dbReference type="ARBA" id="ARBA00008791"/>
    </source>
</evidence>
<evidence type="ECO:0000259" key="2">
    <source>
        <dbReference type="Pfam" id="PF00582"/>
    </source>
</evidence>
<dbReference type="Pfam" id="PF01814">
    <property type="entry name" value="Hemerythrin"/>
    <property type="match status" value="1"/>
</dbReference>
<dbReference type="InterPro" id="IPR006016">
    <property type="entry name" value="UspA"/>
</dbReference>